<dbReference type="PANTHER" id="PTHR36587">
    <property type="entry name" value="EXPRESSION SITE-ASSOCIATED GENE 3 (ESAG3)-LIKE PROTEIN"/>
    <property type="match status" value="1"/>
</dbReference>
<dbReference type="PANTHER" id="PTHR36587:SF2">
    <property type="entry name" value="EXPRESSION SITE-ASSOCIATED GENE 3 (ESAG3)-LIKE PROTEIN"/>
    <property type="match status" value="1"/>
</dbReference>
<gene>
    <name evidence="1" type="ORF">SEPMUDRAFT_92316</name>
</gene>
<dbReference type="CDD" id="cd22997">
    <property type="entry name" value="GT_LH"/>
    <property type="match status" value="1"/>
</dbReference>
<accession>N1QHR6</accession>
<dbReference type="STRING" id="692275.N1QHR6"/>
<dbReference type="GeneID" id="27907721"/>
<evidence type="ECO:0000313" key="1">
    <source>
        <dbReference type="EMBL" id="EMF09539.1"/>
    </source>
</evidence>
<dbReference type="eggNOG" id="ENOG502SM1S">
    <property type="taxonomic scope" value="Eukaryota"/>
</dbReference>
<proteinExistence type="predicted"/>
<protein>
    <submittedName>
        <fullName evidence="1">Uncharacterized protein</fullName>
    </submittedName>
</protein>
<sequence>MIATKRFALLTLGAFIVFLIPFLFGYHFTTIKDVSLEYIKNASRSRSFHLLLPATGPNVDFCKLLLSAAVTGYPEPIFIGWDGRGIYNGSQSHLFKITETLTYLRSLPPSADSDLVLLLDAYDIWLQLRPEIMIERYYHVLKQNDQRVKEEGLLNRFHGGARIHHSIVVGPDKVHWPQGEEDAATWAVPVSMLPENAFGPDTDHNMITARPRWLNSGTIMGPVKDIRDYFSATVDMLSRKYDSNYEFRTSDQYYFAEVWAEQEIQRSRLRDGADFDEKPDVGNGVTGIVPDIPPGRRTEFHVCLDYSLELFQTAAGFERHLTWMRHNQTSKAYPDLTTNPDDPEPEVASGPAKELRIDQWLLQDDIMASEPPFAAIDSSWTDTPPEQSWSEALLGTNVVTQLVYPLFHITGDKTLRDRWWPRMWFHPHAELLLKATKHNQHSRNGQYVFATAAGATWRGALPIMASPRPATLAGQQEKGGAWIDTGEYVPWNYMCGAFEGPQLYI</sequence>
<name>N1QHR6_SPHMS</name>
<evidence type="ECO:0000313" key="2">
    <source>
        <dbReference type="Proteomes" id="UP000016931"/>
    </source>
</evidence>
<dbReference type="AlphaFoldDB" id="N1QHR6"/>
<keyword evidence="2" id="KW-1185">Reference proteome</keyword>
<feature type="non-terminal residue" evidence="1">
    <location>
        <position position="505"/>
    </location>
</feature>
<dbReference type="HOGENOM" id="CLU_020425_2_0_1"/>
<reference evidence="1 2" key="1">
    <citation type="journal article" date="2012" name="PLoS Pathog.">
        <title>Diverse lifestyles and strategies of plant pathogenesis encoded in the genomes of eighteen Dothideomycetes fungi.</title>
        <authorList>
            <person name="Ohm R.A."/>
            <person name="Feau N."/>
            <person name="Henrissat B."/>
            <person name="Schoch C.L."/>
            <person name="Horwitz B.A."/>
            <person name="Barry K.W."/>
            <person name="Condon B.J."/>
            <person name="Copeland A.C."/>
            <person name="Dhillon B."/>
            <person name="Glaser F."/>
            <person name="Hesse C.N."/>
            <person name="Kosti I."/>
            <person name="LaButti K."/>
            <person name="Lindquist E.A."/>
            <person name="Lucas S."/>
            <person name="Salamov A.A."/>
            <person name="Bradshaw R.E."/>
            <person name="Ciuffetti L."/>
            <person name="Hamelin R.C."/>
            <person name="Kema G.H.J."/>
            <person name="Lawrence C."/>
            <person name="Scott J.A."/>
            <person name="Spatafora J.W."/>
            <person name="Turgeon B.G."/>
            <person name="de Wit P.J.G.M."/>
            <person name="Zhong S."/>
            <person name="Goodwin S.B."/>
            <person name="Grigoriev I.V."/>
        </authorList>
    </citation>
    <scope>NUCLEOTIDE SEQUENCE [LARGE SCALE GENOMIC DNA]</scope>
    <source>
        <strain evidence="1 2">SO2202</strain>
    </source>
</reference>
<dbReference type="RefSeq" id="XP_016757660.1">
    <property type="nucleotide sequence ID" value="XM_016910584.1"/>
</dbReference>
<dbReference type="Proteomes" id="UP000016931">
    <property type="component" value="Unassembled WGS sequence"/>
</dbReference>
<dbReference type="EMBL" id="KB456269">
    <property type="protein sequence ID" value="EMF09539.1"/>
    <property type="molecule type" value="Genomic_DNA"/>
</dbReference>
<dbReference type="OrthoDB" id="422736at2759"/>
<dbReference type="OMA" id="YFAEVWA"/>
<organism evidence="1 2">
    <name type="scientific">Sphaerulina musiva (strain SO2202)</name>
    <name type="common">Poplar stem canker fungus</name>
    <name type="synonym">Septoria musiva</name>
    <dbReference type="NCBI Taxonomy" id="692275"/>
    <lineage>
        <taxon>Eukaryota</taxon>
        <taxon>Fungi</taxon>
        <taxon>Dikarya</taxon>
        <taxon>Ascomycota</taxon>
        <taxon>Pezizomycotina</taxon>
        <taxon>Dothideomycetes</taxon>
        <taxon>Dothideomycetidae</taxon>
        <taxon>Mycosphaerellales</taxon>
        <taxon>Mycosphaerellaceae</taxon>
        <taxon>Sphaerulina</taxon>
    </lineage>
</organism>